<evidence type="ECO:0000313" key="10">
    <source>
        <dbReference type="Proteomes" id="UP001190700"/>
    </source>
</evidence>
<comment type="subcellular location">
    <subcellularLocation>
        <location evidence="1">Endoplasmic reticulum membrane</location>
        <topology evidence="1">Multi-pass membrane protein</topology>
    </subcellularLocation>
</comment>
<feature type="transmembrane region" description="Helical" evidence="7">
    <location>
        <begin position="377"/>
        <end position="397"/>
    </location>
</feature>
<dbReference type="AlphaFoldDB" id="A0AAE0BBZ1"/>
<dbReference type="EMBL" id="LGRX02035626">
    <property type="protein sequence ID" value="KAK3233803.1"/>
    <property type="molecule type" value="Genomic_DNA"/>
</dbReference>
<evidence type="ECO:0000313" key="9">
    <source>
        <dbReference type="EMBL" id="KAK3233803.1"/>
    </source>
</evidence>
<keyword evidence="4 7" id="KW-1133">Transmembrane helix</keyword>
<keyword evidence="3" id="KW-0256">Endoplasmic reticulum</keyword>
<evidence type="ECO:0000256" key="2">
    <source>
        <dbReference type="ARBA" id="ARBA00022692"/>
    </source>
</evidence>
<organism evidence="9 10">
    <name type="scientific">Cymbomonas tetramitiformis</name>
    <dbReference type="NCBI Taxonomy" id="36881"/>
    <lineage>
        <taxon>Eukaryota</taxon>
        <taxon>Viridiplantae</taxon>
        <taxon>Chlorophyta</taxon>
        <taxon>Pyramimonadophyceae</taxon>
        <taxon>Pyramimonadales</taxon>
        <taxon>Pyramimonadaceae</taxon>
        <taxon>Cymbomonas</taxon>
    </lineage>
</organism>
<sequence>MLKHGASTSQLTTEVQLDLIAEGLLLPNALHSTPVAEEDPIEPALRNRYFTAPSASEAQTMRDLTEVATDFAASLENRTTQPVALEGTAQESGDRSMPADFSSMQSHPCGAEDSDGDSSRGDNTARSEMPSDNAANVCKKGDRSVVSAPRQSGQQVKALQSTPRTEAPDLSDHPSPQRAAMRLATAAEAALEQEIACRIALEKQVLELQQALANAPISPALVYDGWGLSDLLLWRTPNRSWCALGGGLYCIHFLRWAQTQCTVPGQLLAGVCYVAMCKLMFSFSMNVIRSIRAEPAHHAAAFGKAQRAARHAARVHAVQHLVWRSSSKLQYVGMKSADKVAYIWGWGTRSLGGEDSATTLQAAGVLWTLAKLSEMRMSIYTVGYFALITAFFIPAVYSTHKQQIKDLTADIQRLLIAHYHNTRNKWLVGSALLGFAWMVTSMMTRSFIILVVFSFLQGRAVAHNGRVQNPITQ</sequence>
<gene>
    <name evidence="9" type="ORF">CYMTET_55915</name>
</gene>
<feature type="compositionally biased region" description="Polar residues" evidence="6">
    <location>
        <begin position="149"/>
        <end position="164"/>
    </location>
</feature>
<dbReference type="GO" id="GO:0005789">
    <property type="term" value="C:endoplasmic reticulum membrane"/>
    <property type="evidence" value="ECO:0007669"/>
    <property type="project" value="UniProtKB-SubCell"/>
</dbReference>
<feature type="transmembrane region" description="Helical" evidence="7">
    <location>
        <begin position="435"/>
        <end position="456"/>
    </location>
</feature>
<evidence type="ECO:0000259" key="8">
    <source>
        <dbReference type="Pfam" id="PF02453"/>
    </source>
</evidence>
<evidence type="ECO:0000256" key="1">
    <source>
        <dbReference type="ARBA" id="ARBA00004477"/>
    </source>
</evidence>
<keyword evidence="10" id="KW-1185">Reference proteome</keyword>
<evidence type="ECO:0000256" key="3">
    <source>
        <dbReference type="ARBA" id="ARBA00022824"/>
    </source>
</evidence>
<evidence type="ECO:0000256" key="5">
    <source>
        <dbReference type="ARBA" id="ARBA00023136"/>
    </source>
</evidence>
<dbReference type="Proteomes" id="UP001190700">
    <property type="component" value="Unassembled WGS sequence"/>
</dbReference>
<accession>A0AAE0BBZ1</accession>
<feature type="domain" description="Reticulon" evidence="8">
    <location>
        <begin position="229"/>
        <end position="407"/>
    </location>
</feature>
<dbReference type="InterPro" id="IPR003388">
    <property type="entry name" value="Reticulon"/>
</dbReference>
<reference evidence="9 10" key="1">
    <citation type="journal article" date="2015" name="Genome Biol. Evol.">
        <title>Comparative Genomics of a Bacterivorous Green Alga Reveals Evolutionary Causalities and Consequences of Phago-Mixotrophic Mode of Nutrition.</title>
        <authorList>
            <person name="Burns J.A."/>
            <person name="Paasch A."/>
            <person name="Narechania A."/>
            <person name="Kim E."/>
        </authorList>
    </citation>
    <scope>NUCLEOTIDE SEQUENCE [LARGE SCALE GENOMIC DNA]</scope>
    <source>
        <strain evidence="9 10">PLY_AMNH</strain>
    </source>
</reference>
<feature type="region of interest" description="Disordered" evidence="6">
    <location>
        <begin position="78"/>
        <end position="178"/>
    </location>
</feature>
<protein>
    <recommendedName>
        <fullName evidence="8">Reticulon domain-containing protein</fullName>
    </recommendedName>
</protein>
<keyword evidence="5 7" id="KW-0472">Membrane</keyword>
<keyword evidence="2 7" id="KW-0812">Transmembrane</keyword>
<proteinExistence type="predicted"/>
<name>A0AAE0BBZ1_9CHLO</name>
<dbReference type="Pfam" id="PF02453">
    <property type="entry name" value="Reticulon"/>
    <property type="match status" value="1"/>
</dbReference>
<comment type="caution">
    <text evidence="9">The sequence shown here is derived from an EMBL/GenBank/DDBJ whole genome shotgun (WGS) entry which is preliminary data.</text>
</comment>
<evidence type="ECO:0000256" key="6">
    <source>
        <dbReference type="SAM" id="MobiDB-lite"/>
    </source>
</evidence>
<evidence type="ECO:0000256" key="7">
    <source>
        <dbReference type="SAM" id="Phobius"/>
    </source>
</evidence>
<evidence type="ECO:0000256" key="4">
    <source>
        <dbReference type="ARBA" id="ARBA00022989"/>
    </source>
</evidence>